<dbReference type="PROSITE" id="PS51257">
    <property type="entry name" value="PROKAR_LIPOPROTEIN"/>
    <property type="match status" value="1"/>
</dbReference>
<dbReference type="InterPro" id="IPR012338">
    <property type="entry name" value="Beta-lactam/transpept-like"/>
</dbReference>
<dbReference type="Proteomes" id="UP000245489">
    <property type="component" value="Unassembled WGS sequence"/>
</dbReference>
<evidence type="ECO:0000259" key="3">
    <source>
        <dbReference type="Pfam" id="PF00144"/>
    </source>
</evidence>
<dbReference type="EMBL" id="QGGO01000039">
    <property type="protein sequence ID" value="PWK17002.1"/>
    <property type="molecule type" value="Genomic_DNA"/>
</dbReference>
<dbReference type="AlphaFoldDB" id="A0A316DHL0"/>
<keyword evidence="2" id="KW-0472">Membrane</keyword>
<gene>
    <name evidence="4" type="ORF">LV89_04556</name>
</gene>
<dbReference type="PANTHER" id="PTHR46825">
    <property type="entry name" value="D-ALANYL-D-ALANINE-CARBOXYPEPTIDASE/ENDOPEPTIDASE AMPH"/>
    <property type="match status" value="1"/>
</dbReference>
<reference evidence="4 5" key="1">
    <citation type="submission" date="2018-05" db="EMBL/GenBank/DDBJ databases">
        <title>Genomic Encyclopedia of Archaeal and Bacterial Type Strains, Phase II (KMG-II): from individual species to whole genera.</title>
        <authorList>
            <person name="Goeker M."/>
        </authorList>
    </citation>
    <scope>NUCLEOTIDE SEQUENCE [LARGE SCALE GENOMIC DNA]</scope>
    <source>
        <strain evidence="4 5">DSM 22214</strain>
    </source>
</reference>
<protein>
    <submittedName>
        <fullName evidence="4">CubicO group peptidase (Beta-lactamase class C family)</fullName>
    </submittedName>
</protein>
<dbReference type="InterPro" id="IPR050491">
    <property type="entry name" value="AmpC-like"/>
</dbReference>
<evidence type="ECO:0000256" key="1">
    <source>
        <dbReference type="ARBA" id="ARBA00004370"/>
    </source>
</evidence>
<dbReference type="Gene3D" id="3.40.710.10">
    <property type="entry name" value="DD-peptidase/beta-lactamase superfamily"/>
    <property type="match status" value="1"/>
</dbReference>
<comment type="subcellular location">
    <subcellularLocation>
        <location evidence="1">Membrane</location>
    </subcellularLocation>
</comment>
<name>A0A316DHL0_9BACT</name>
<dbReference type="SUPFAM" id="SSF56601">
    <property type="entry name" value="beta-lactamase/transpeptidase-like"/>
    <property type="match status" value="1"/>
</dbReference>
<dbReference type="Pfam" id="PF00144">
    <property type="entry name" value="Beta-lactamase"/>
    <property type="match status" value="1"/>
</dbReference>
<organism evidence="4 5">
    <name type="scientific">Arcicella aurantiaca</name>
    <dbReference type="NCBI Taxonomy" id="591202"/>
    <lineage>
        <taxon>Bacteria</taxon>
        <taxon>Pseudomonadati</taxon>
        <taxon>Bacteroidota</taxon>
        <taxon>Cytophagia</taxon>
        <taxon>Cytophagales</taxon>
        <taxon>Flectobacillaceae</taxon>
        <taxon>Arcicella</taxon>
    </lineage>
</organism>
<feature type="domain" description="Beta-lactamase-related" evidence="3">
    <location>
        <begin position="75"/>
        <end position="376"/>
    </location>
</feature>
<dbReference type="GO" id="GO:0016020">
    <property type="term" value="C:membrane"/>
    <property type="evidence" value="ECO:0007669"/>
    <property type="project" value="UniProtKB-SubCell"/>
</dbReference>
<dbReference type="InterPro" id="IPR001466">
    <property type="entry name" value="Beta-lactam-related"/>
</dbReference>
<accession>A0A316DHL0</accession>
<evidence type="ECO:0000313" key="5">
    <source>
        <dbReference type="Proteomes" id="UP000245489"/>
    </source>
</evidence>
<comment type="caution">
    <text evidence="4">The sequence shown here is derived from an EMBL/GenBank/DDBJ whole genome shotgun (WGS) entry which is preliminary data.</text>
</comment>
<keyword evidence="5" id="KW-1185">Reference proteome</keyword>
<dbReference type="PANTHER" id="PTHR46825:SF11">
    <property type="entry name" value="PENICILLIN-BINDING PROTEIN 4"/>
    <property type="match status" value="1"/>
</dbReference>
<evidence type="ECO:0000313" key="4">
    <source>
        <dbReference type="EMBL" id="PWK17002.1"/>
    </source>
</evidence>
<proteinExistence type="predicted"/>
<evidence type="ECO:0000256" key="2">
    <source>
        <dbReference type="ARBA" id="ARBA00023136"/>
    </source>
</evidence>
<sequence length="410" mass="46878">MILLKITKYILLFSFFSGLGIVACSHQSKSFSEETSSAVSNKNDSLSRLFDPKIASRKAIKLDTFFKKLHKLNGFNGAVLVSQYGKIIYKNAFGYSSFTKKDTNTTQTQFQLASVSKQFTAVAIMQLHEKGLINYDDPVYKHIPNFPYDSSITIRSLLTHSSGIPNYVYCLDRVWNKRLSMSNDQIVDLFAKYKPGINYLPNSRFNYNNSNYVLLAYIVEKLSGLSFREYAQRNLFAPAGMSRSFIYDPTKTELVANAAVGYTPRRRGYWQVPFDHLDGATGDKGVYSTVEDLFKWDMALNSEKLVKMTTLQEAFLPAHTFRNMITKNYGFGWRLQLLDDGSWLTFHTGWWHGFKNYYMHNNRDNSSIIILQNVANHALGRIKVAQSILYPEKAWYFMSGEGLPGELEGE</sequence>